<reference evidence="1" key="1">
    <citation type="submission" date="2016-01" db="EMBL/GenBank/DDBJ databases">
        <title>Reference transcriptome for the parasite Schistocephalus solidus: insights into the molecular evolution of parasitism.</title>
        <authorList>
            <person name="Hebert F.O."/>
            <person name="Grambauer S."/>
            <person name="Barber I."/>
            <person name="Landry C.R."/>
            <person name="Aubin-Horth N."/>
        </authorList>
    </citation>
    <scope>NUCLEOTIDE SEQUENCE</scope>
</reference>
<gene>
    <name evidence="1" type="ORF">TR150460</name>
</gene>
<proteinExistence type="predicted"/>
<dbReference type="AlphaFoldDB" id="A0A0X3PTT0"/>
<dbReference type="EMBL" id="GEEE01008031">
    <property type="protein sequence ID" value="JAP55194.1"/>
    <property type="molecule type" value="Transcribed_RNA"/>
</dbReference>
<accession>A0A0X3PTT0</accession>
<name>A0A0X3PTT0_SCHSO</name>
<evidence type="ECO:0000313" key="1">
    <source>
        <dbReference type="EMBL" id="JAP55194.1"/>
    </source>
</evidence>
<protein>
    <submittedName>
        <fullName evidence="1">Uncharacterized protein</fullName>
    </submittedName>
</protein>
<organism evidence="1">
    <name type="scientific">Schistocephalus solidus</name>
    <name type="common">Tapeworm</name>
    <dbReference type="NCBI Taxonomy" id="70667"/>
    <lineage>
        <taxon>Eukaryota</taxon>
        <taxon>Metazoa</taxon>
        <taxon>Spiralia</taxon>
        <taxon>Lophotrochozoa</taxon>
        <taxon>Platyhelminthes</taxon>
        <taxon>Cestoda</taxon>
        <taxon>Eucestoda</taxon>
        <taxon>Diphyllobothriidea</taxon>
        <taxon>Diphyllobothriidae</taxon>
        <taxon>Schistocephalus</taxon>
    </lineage>
</organism>
<sequence>MDMGVNSNCSCINLEMRSTFSLVIGTDDVGILHANRALSVKVTYWRKAFSDIVASKFYLFANFSRRHAEFRLTYRLTRRGSLHVEDSLPGVNSGWREWCVMFGAVPAELNKISVSLWSTNSCISSPL</sequence>